<evidence type="ECO:0000313" key="1">
    <source>
        <dbReference type="EMBL" id="RWX44932.1"/>
    </source>
</evidence>
<sequence>CPVRCARYYYRADYFRSLCNDLGIYGDAFHEYLPEVGSLHPEQEVKEQEQEEQKNEESPCLKNKKTSLNFLVDTC</sequence>
<name>A0A444IVU0_9BACT</name>
<dbReference type="AlphaFoldDB" id="A0A444IVU0"/>
<dbReference type="Proteomes" id="UP000286862">
    <property type="component" value="Unassembled WGS sequence"/>
</dbReference>
<protein>
    <submittedName>
        <fullName evidence="1">Uncharacterized protein</fullName>
    </submittedName>
</protein>
<organism evidence="1 2">
    <name type="scientific">Candidatus Electrothrix marina</name>
    <dbReference type="NCBI Taxonomy" id="1859130"/>
    <lineage>
        <taxon>Bacteria</taxon>
        <taxon>Pseudomonadati</taxon>
        <taxon>Thermodesulfobacteriota</taxon>
        <taxon>Desulfobulbia</taxon>
        <taxon>Desulfobulbales</taxon>
        <taxon>Desulfobulbaceae</taxon>
        <taxon>Candidatus Electrothrix</taxon>
    </lineage>
</organism>
<comment type="caution">
    <text evidence="1">The sequence shown here is derived from an EMBL/GenBank/DDBJ whole genome shotgun (WGS) entry which is preliminary data.</text>
</comment>
<proteinExistence type="predicted"/>
<feature type="non-terminal residue" evidence="1">
    <location>
        <position position="1"/>
    </location>
</feature>
<dbReference type="EMBL" id="MTKQ01000298">
    <property type="protein sequence ID" value="RWX44932.1"/>
    <property type="molecule type" value="Genomic_DNA"/>
</dbReference>
<gene>
    <name evidence="1" type="ORF">VT99_12981</name>
</gene>
<accession>A0A444IVU0</accession>
<reference evidence="1 2" key="1">
    <citation type="submission" date="2017-01" db="EMBL/GenBank/DDBJ databases">
        <title>The cable genome- insights into the physiology and evolution of filamentous bacteria capable of sulfide oxidation via long distance electron transfer.</title>
        <authorList>
            <person name="Schreiber L."/>
            <person name="Bjerg J.T."/>
            <person name="Boggild A."/>
            <person name="Van De Vossenberg J."/>
            <person name="Meysman F."/>
            <person name="Nielsen L.P."/>
            <person name="Schramm A."/>
            <person name="Kjeldsen K.U."/>
        </authorList>
    </citation>
    <scope>NUCLEOTIDE SEQUENCE [LARGE SCALE GENOMIC DNA]</scope>
    <source>
        <strain evidence="1">A2</strain>
    </source>
</reference>
<evidence type="ECO:0000313" key="2">
    <source>
        <dbReference type="Proteomes" id="UP000286862"/>
    </source>
</evidence>